<comment type="caution">
    <text evidence="2">The sequence shown here is derived from an EMBL/GenBank/DDBJ whole genome shotgun (WGS) entry which is preliminary data.</text>
</comment>
<name>A0A7X6B8T6_9SPHN</name>
<dbReference type="RefSeq" id="WP_167920711.1">
    <property type="nucleotide sequence ID" value="NZ_JAATIT010000001.1"/>
</dbReference>
<gene>
    <name evidence="2" type="ORF">GGR90_001508</name>
</gene>
<accession>A0A7X6B8T6</accession>
<sequence>MYVASIVLAVLLQAPSAQPAADTKSDPDQEMVCRRIAVTGSLVRKERVCKTQGEWRRLADRGNAVAREIVDWGRGRPSGQ</sequence>
<dbReference type="EMBL" id="JAATIT010000001">
    <property type="protein sequence ID" value="NJB89356.1"/>
    <property type="molecule type" value="Genomic_DNA"/>
</dbReference>
<dbReference type="Proteomes" id="UP000535078">
    <property type="component" value="Unassembled WGS sequence"/>
</dbReference>
<feature type="signal peptide" evidence="1">
    <location>
        <begin position="1"/>
        <end position="19"/>
    </location>
</feature>
<protein>
    <recommendedName>
        <fullName evidence="4">Secreted protein</fullName>
    </recommendedName>
</protein>
<evidence type="ECO:0000256" key="1">
    <source>
        <dbReference type="SAM" id="SignalP"/>
    </source>
</evidence>
<organism evidence="2 3">
    <name type="scientific">Sphingopyxis italica</name>
    <dbReference type="NCBI Taxonomy" id="1129133"/>
    <lineage>
        <taxon>Bacteria</taxon>
        <taxon>Pseudomonadati</taxon>
        <taxon>Pseudomonadota</taxon>
        <taxon>Alphaproteobacteria</taxon>
        <taxon>Sphingomonadales</taxon>
        <taxon>Sphingomonadaceae</taxon>
        <taxon>Sphingopyxis</taxon>
    </lineage>
</organism>
<evidence type="ECO:0000313" key="3">
    <source>
        <dbReference type="Proteomes" id="UP000535078"/>
    </source>
</evidence>
<reference evidence="2 3" key="1">
    <citation type="submission" date="2020-03" db="EMBL/GenBank/DDBJ databases">
        <title>Genomic Encyclopedia of Type Strains, Phase IV (KMG-IV): sequencing the most valuable type-strain genomes for metagenomic binning, comparative biology and taxonomic classification.</title>
        <authorList>
            <person name="Goeker M."/>
        </authorList>
    </citation>
    <scope>NUCLEOTIDE SEQUENCE [LARGE SCALE GENOMIC DNA]</scope>
    <source>
        <strain evidence="2 3">DSM 25229</strain>
    </source>
</reference>
<keyword evidence="3" id="KW-1185">Reference proteome</keyword>
<evidence type="ECO:0008006" key="4">
    <source>
        <dbReference type="Google" id="ProtNLM"/>
    </source>
</evidence>
<evidence type="ECO:0000313" key="2">
    <source>
        <dbReference type="EMBL" id="NJB89356.1"/>
    </source>
</evidence>
<proteinExistence type="predicted"/>
<keyword evidence="1" id="KW-0732">Signal</keyword>
<dbReference type="AlphaFoldDB" id="A0A7X6B8T6"/>
<feature type="chain" id="PRO_5031245723" description="Secreted protein" evidence="1">
    <location>
        <begin position="20"/>
        <end position="80"/>
    </location>
</feature>